<reference evidence="2" key="1">
    <citation type="submission" date="2023-07" db="EMBL/GenBank/DDBJ databases">
        <title>A chromosome-level genome assembly of Lolium multiflorum.</title>
        <authorList>
            <person name="Chen Y."/>
            <person name="Copetti D."/>
            <person name="Kolliker R."/>
            <person name="Studer B."/>
        </authorList>
    </citation>
    <scope>NUCLEOTIDE SEQUENCE</scope>
    <source>
        <strain evidence="2">02402/16</strain>
        <tissue evidence="2">Leaf</tissue>
    </source>
</reference>
<evidence type="ECO:0000313" key="2">
    <source>
        <dbReference type="EMBL" id="KAK1697470.1"/>
    </source>
</evidence>
<dbReference type="InterPro" id="IPR043519">
    <property type="entry name" value="NT_sf"/>
</dbReference>
<keyword evidence="3" id="KW-1185">Reference proteome</keyword>
<dbReference type="Pfam" id="PF22600">
    <property type="entry name" value="MTPAP-like_central"/>
    <property type="match status" value="1"/>
</dbReference>
<dbReference type="Proteomes" id="UP001231189">
    <property type="component" value="Unassembled WGS sequence"/>
</dbReference>
<gene>
    <name evidence="2" type="ORF">QYE76_014167</name>
</gene>
<evidence type="ECO:0000259" key="1">
    <source>
        <dbReference type="Pfam" id="PF22600"/>
    </source>
</evidence>
<dbReference type="GO" id="GO:0031123">
    <property type="term" value="P:RNA 3'-end processing"/>
    <property type="evidence" value="ECO:0007669"/>
    <property type="project" value="TreeGrafter"/>
</dbReference>
<protein>
    <recommendedName>
        <fullName evidence="1">Poly(A) RNA polymerase mitochondrial-like central palm domain-containing protein</fullName>
    </recommendedName>
</protein>
<dbReference type="InterPro" id="IPR054708">
    <property type="entry name" value="MTPAP-like_central"/>
</dbReference>
<dbReference type="PANTHER" id="PTHR12271:SF123">
    <property type="entry name" value="PROTEIN HESO1"/>
    <property type="match status" value="1"/>
</dbReference>
<dbReference type="GO" id="GO:0050265">
    <property type="term" value="F:RNA uridylyltransferase activity"/>
    <property type="evidence" value="ECO:0007669"/>
    <property type="project" value="TreeGrafter"/>
</dbReference>
<dbReference type="AlphaFoldDB" id="A0AAD8U4F4"/>
<sequence length="335" mass="37088">MAGFLGSIFVVPASYDRESKREDKVMAREVLTQTLKWSDVEISFSKDDCLENFSEPGRFPIVVNPIIQNYEFTRVFVNGGSAVNLIFTNTLDLMKVPRSAMKPAASYRIYGAIPGSCLPNVGQITLEGLSMTAQSHNYDVLEKCTKDILSAIRPDEKDRNLRLEALHELKDSISSLGALTVEPFGSFLSNLYAKSGDLDVSLELLDDSNFLSTKQTILKKVCEALQTRGGLKSVLQFTSPSLTSAVISTYEGRLKEIQDLPYRMTSHSLFVEDPFERHENAARTVDISEIHRIARAFDHAHSVFARDGLANRNELLSLLCTPEVAIQAGAEGMAT</sequence>
<feature type="domain" description="Poly(A) RNA polymerase mitochondrial-like central palm" evidence="1">
    <location>
        <begin position="142"/>
        <end position="234"/>
    </location>
</feature>
<dbReference type="PANTHER" id="PTHR12271">
    <property type="entry name" value="POLY A POLYMERASE CID PAP -RELATED"/>
    <property type="match status" value="1"/>
</dbReference>
<dbReference type="EMBL" id="JAUUTY010000001">
    <property type="protein sequence ID" value="KAK1697470.1"/>
    <property type="molecule type" value="Genomic_DNA"/>
</dbReference>
<proteinExistence type="predicted"/>
<accession>A0AAD8U4F4</accession>
<dbReference type="SUPFAM" id="SSF81301">
    <property type="entry name" value="Nucleotidyltransferase"/>
    <property type="match status" value="1"/>
</dbReference>
<dbReference type="SUPFAM" id="SSF81631">
    <property type="entry name" value="PAP/OAS1 substrate-binding domain"/>
    <property type="match status" value="1"/>
</dbReference>
<organism evidence="2 3">
    <name type="scientific">Lolium multiflorum</name>
    <name type="common">Italian ryegrass</name>
    <name type="synonym">Lolium perenne subsp. multiflorum</name>
    <dbReference type="NCBI Taxonomy" id="4521"/>
    <lineage>
        <taxon>Eukaryota</taxon>
        <taxon>Viridiplantae</taxon>
        <taxon>Streptophyta</taxon>
        <taxon>Embryophyta</taxon>
        <taxon>Tracheophyta</taxon>
        <taxon>Spermatophyta</taxon>
        <taxon>Magnoliopsida</taxon>
        <taxon>Liliopsida</taxon>
        <taxon>Poales</taxon>
        <taxon>Poaceae</taxon>
        <taxon>BOP clade</taxon>
        <taxon>Pooideae</taxon>
        <taxon>Poodae</taxon>
        <taxon>Poeae</taxon>
        <taxon>Poeae Chloroplast Group 2 (Poeae type)</taxon>
        <taxon>Loliodinae</taxon>
        <taxon>Loliinae</taxon>
        <taxon>Lolium</taxon>
    </lineage>
</organism>
<dbReference type="Gene3D" id="1.10.1410.10">
    <property type="match status" value="1"/>
</dbReference>
<comment type="caution">
    <text evidence="2">The sequence shown here is derived from an EMBL/GenBank/DDBJ whole genome shotgun (WGS) entry which is preliminary data.</text>
</comment>
<evidence type="ECO:0000313" key="3">
    <source>
        <dbReference type="Proteomes" id="UP001231189"/>
    </source>
</evidence>
<dbReference type="Gene3D" id="3.30.460.10">
    <property type="entry name" value="Beta Polymerase, domain 2"/>
    <property type="match status" value="1"/>
</dbReference>
<name>A0AAD8U4F4_LOLMU</name>